<feature type="region of interest" description="Disordered" evidence="1">
    <location>
        <begin position="411"/>
        <end position="448"/>
    </location>
</feature>
<dbReference type="Gene3D" id="3.20.20.100">
    <property type="entry name" value="NADP-dependent oxidoreductase domain"/>
    <property type="match status" value="1"/>
</dbReference>
<accession>A0AAV1JL31</accession>
<dbReference type="GO" id="GO:0016491">
    <property type="term" value="F:oxidoreductase activity"/>
    <property type="evidence" value="ECO:0007669"/>
    <property type="project" value="InterPro"/>
</dbReference>
<dbReference type="EMBL" id="CAVLEF010000080">
    <property type="protein sequence ID" value="CAK1550211.1"/>
    <property type="molecule type" value="Genomic_DNA"/>
</dbReference>
<feature type="domain" description="NADP-dependent oxidoreductase" evidence="2">
    <location>
        <begin position="984"/>
        <end position="1257"/>
    </location>
</feature>
<feature type="region of interest" description="Disordered" evidence="1">
    <location>
        <begin position="16"/>
        <end position="49"/>
    </location>
</feature>
<dbReference type="Proteomes" id="UP001497472">
    <property type="component" value="Unassembled WGS sequence"/>
</dbReference>
<evidence type="ECO:0000256" key="1">
    <source>
        <dbReference type="SAM" id="MobiDB-lite"/>
    </source>
</evidence>
<gene>
    <name evidence="3" type="ORF">LNINA_LOCUS9448</name>
</gene>
<evidence type="ECO:0000259" key="2">
    <source>
        <dbReference type="Pfam" id="PF00248"/>
    </source>
</evidence>
<feature type="region of interest" description="Disordered" evidence="1">
    <location>
        <begin position="240"/>
        <end position="318"/>
    </location>
</feature>
<dbReference type="PRINTS" id="PR00069">
    <property type="entry name" value="ALDKETRDTASE"/>
</dbReference>
<comment type="caution">
    <text evidence="3">The sequence shown here is derived from an EMBL/GenBank/DDBJ whole genome shotgun (WGS) entry which is preliminary data.</text>
</comment>
<dbReference type="InterPro" id="IPR036812">
    <property type="entry name" value="NAD(P)_OxRdtase_dom_sf"/>
</dbReference>
<sequence length="1281" mass="145153">MEDVGHSRLLKFFVSGTTMSDNDPIESKVPGEQPLRGDPNTVEQLPEDHYEPVITVTKQETSVTKGDIKAEKMTITEDVSDGLKTKEIAHEILHVREESGIDQVTQTKMVDTLSVQDGSHDIDKGQNDDKKVKSKIPMLKLRKAMREIAEDRRKMEIGDKEVPIQKRKSSIPRLKEKPSNLEITKTTQNAPSHQEQRKKSKFKEIIHDYDENKVKPLDVEKIRSRIPMLKRKSEHDIELTKLSNRRLSHKKRSSIDNPHKTNADIKALREKLINGKSLKAPMRVSGSKKEQETPASDVKSLEQQTSSSESSSDESNKVSLAISEIDTVISNADKDDNNDDNVENVNDTNNNYTINSLEIKPTLTKSASVTIPQDEIDQTNHTSIRRAVSHENQENNDKLTSNLLVQKVLQEQEKSHNSSDCDSVSPSKGEAEALEEPVSEEKLNRPIKHDVCQETSTLIRNIKNTFEPLSNTAFDSELKEKTDSAEAILTEPTIAEPEVLEIQTNDLIENNTDDPKKMLITSETINTNEKENNKTKEVKESSDSSSSSNNSEDESKSPNKTVEDVVEEITKNDDIPQSYVHQNDNNNDDRDIKPAINFDSHPTATPPIKSNDNIEPDFTSNETNKKQPILGHPKALFNQPITNFTPITLKNNEQDNLITNGDTPKAYTPKGNDKTEPSNVDTRRILNKNIDQSIEDLKEKRLRDKSRINELLSDVNEDDIIILKGKVNRVISRLDSRDYSGQKKKEMIDEVPKKSVLSKIALFEEKEAKVKDTPRQTLRTNSQTARDLPKIVDEVLKPQTKIDAIVDTNKELPKTKVTWVNTDNKKADTDNRKKLSSYKSRDNVFLDKYEVRKDPRKIEITRELSYAENDLGDAVRGRVREMVVRMVSLERMDLEKKGLIEIKEKPRGGSVSEKIALFETKVTTVKTRTDIKKNQSKEMTQDNMTEEELKERIQELKEARKYGKFTDLKYIELNDGCMMPALGVGTALLNKNLTKHIISAAIDLGYRTIDTAYIYGNEKEIGEAINEKINDGTVKREELFIISKLWSTFHRRDLVEKACKMSLKAMGLDYFDLYLIHNPMSFKEGDDPVPKIANVIQYSESDYLDAWIGVEHVVKKGWARRAGVSNFNSAQLDRIIDKGRIKPVVNQVECHPYLTQYRLDEFCQSRDVKLSCYGVLGSKGTPLELKSGISPVIDDPMVLAMAAGLNITPAQLLISYQLHLDHSVVVKASSGSRLWSNLQAQNVKLDSTQMSGLNALNRNKRNFTFKGLGDTHRNYPFRIPF</sequence>
<feature type="compositionally biased region" description="Basic and acidic residues" evidence="1">
    <location>
        <begin position="528"/>
        <end position="542"/>
    </location>
</feature>
<feature type="region of interest" description="Disordered" evidence="1">
    <location>
        <begin position="330"/>
        <end position="353"/>
    </location>
</feature>
<evidence type="ECO:0000313" key="4">
    <source>
        <dbReference type="Proteomes" id="UP001497472"/>
    </source>
</evidence>
<dbReference type="Pfam" id="PF00248">
    <property type="entry name" value="Aldo_ket_red"/>
    <property type="match status" value="1"/>
</dbReference>
<keyword evidence="4" id="KW-1185">Reference proteome</keyword>
<organism evidence="3 4">
    <name type="scientific">Leptosia nina</name>
    <dbReference type="NCBI Taxonomy" id="320188"/>
    <lineage>
        <taxon>Eukaryota</taxon>
        <taxon>Metazoa</taxon>
        <taxon>Ecdysozoa</taxon>
        <taxon>Arthropoda</taxon>
        <taxon>Hexapoda</taxon>
        <taxon>Insecta</taxon>
        <taxon>Pterygota</taxon>
        <taxon>Neoptera</taxon>
        <taxon>Endopterygota</taxon>
        <taxon>Lepidoptera</taxon>
        <taxon>Glossata</taxon>
        <taxon>Ditrysia</taxon>
        <taxon>Papilionoidea</taxon>
        <taxon>Pieridae</taxon>
        <taxon>Pierinae</taxon>
        <taxon>Leptosia</taxon>
    </lineage>
</organism>
<reference evidence="3 4" key="1">
    <citation type="submission" date="2023-11" db="EMBL/GenBank/DDBJ databases">
        <authorList>
            <person name="Okamura Y."/>
        </authorList>
    </citation>
    <scope>NUCLEOTIDE SEQUENCE [LARGE SCALE GENOMIC DNA]</scope>
</reference>
<feature type="compositionally biased region" description="Polar residues" evidence="1">
    <location>
        <begin position="600"/>
        <end position="622"/>
    </location>
</feature>
<dbReference type="SUPFAM" id="SSF51430">
    <property type="entry name" value="NAD(P)-linked oxidoreductase"/>
    <property type="match status" value="1"/>
</dbReference>
<feature type="compositionally biased region" description="Basic and acidic residues" evidence="1">
    <location>
        <begin position="553"/>
        <end position="574"/>
    </location>
</feature>
<feature type="compositionally biased region" description="Basic and acidic residues" evidence="1">
    <location>
        <begin position="439"/>
        <end position="448"/>
    </location>
</feature>
<feature type="compositionally biased region" description="Basic and acidic residues" evidence="1">
    <location>
        <begin position="253"/>
        <end position="273"/>
    </location>
</feature>
<dbReference type="PANTHER" id="PTHR11732">
    <property type="entry name" value="ALDO/KETO REDUCTASE"/>
    <property type="match status" value="1"/>
</dbReference>
<dbReference type="InterPro" id="IPR020471">
    <property type="entry name" value="AKR"/>
</dbReference>
<feature type="region of interest" description="Disordered" evidence="1">
    <location>
        <begin position="522"/>
        <end position="628"/>
    </location>
</feature>
<dbReference type="InterPro" id="IPR023210">
    <property type="entry name" value="NADP_OxRdtase_dom"/>
</dbReference>
<proteinExistence type="predicted"/>
<protein>
    <recommendedName>
        <fullName evidence="2">NADP-dependent oxidoreductase domain-containing protein</fullName>
    </recommendedName>
</protein>
<name>A0AAV1JL31_9NEOP</name>
<feature type="compositionally biased region" description="Basic residues" evidence="1">
    <location>
        <begin position="243"/>
        <end position="252"/>
    </location>
</feature>
<evidence type="ECO:0000313" key="3">
    <source>
        <dbReference type="EMBL" id="CAK1550211.1"/>
    </source>
</evidence>